<gene>
    <name evidence="1" type="ORF">MSG28_012402</name>
</gene>
<evidence type="ECO:0000313" key="2">
    <source>
        <dbReference type="Proteomes" id="UP001064048"/>
    </source>
</evidence>
<evidence type="ECO:0000313" key="1">
    <source>
        <dbReference type="EMBL" id="KAI8434322.1"/>
    </source>
</evidence>
<comment type="caution">
    <text evidence="1">The sequence shown here is derived from an EMBL/GenBank/DDBJ whole genome shotgun (WGS) entry which is preliminary data.</text>
</comment>
<name>A0ACC0KCX4_CHOFU</name>
<keyword evidence="2" id="KW-1185">Reference proteome</keyword>
<organism evidence="1 2">
    <name type="scientific">Choristoneura fumiferana</name>
    <name type="common">Spruce budworm moth</name>
    <name type="synonym">Archips fumiferana</name>
    <dbReference type="NCBI Taxonomy" id="7141"/>
    <lineage>
        <taxon>Eukaryota</taxon>
        <taxon>Metazoa</taxon>
        <taxon>Ecdysozoa</taxon>
        <taxon>Arthropoda</taxon>
        <taxon>Hexapoda</taxon>
        <taxon>Insecta</taxon>
        <taxon>Pterygota</taxon>
        <taxon>Neoptera</taxon>
        <taxon>Endopterygota</taxon>
        <taxon>Lepidoptera</taxon>
        <taxon>Glossata</taxon>
        <taxon>Ditrysia</taxon>
        <taxon>Tortricoidea</taxon>
        <taxon>Tortricidae</taxon>
        <taxon>Tortricinae</taxon>
        <taxon>Choristoneura</taxon>
    </lineage>
</organism>
<proteinExistence type="predicted"/>
<sequence length="190" mass="21485">MEPMKSKAPQLHLEYRFYKLLGTHEGVPKVYYLGTCGGRYNAMVMELLGPSLEDLFVHCGRRFRLKTVLMIAMQLVLCEGHPEELATYLRYVRRLDFFETPDYDQLRRMFRDLFDRRGYVDDGEFDWTGKTMDDLCDYMIGLVEDDEAALISGEGAVKDSGTGGTANTGGNWPHSGKATPLTTGHLTPAD</sequence>
<dbReference type="EMBL" id="CM046121">
    <property type="protein sequence ID" value="KAI8434322.1"/>
    <property type="molecule type" value="Genomic_DNA"/>
</dbReference>
<protein>
    <submittedName>
        <fullName evidence="1">Uncharacterized protein</fullName>
    </submittedName>
</protein>
<reference evidence="1 2" key="1">
    <citation type="journal article" date="2022" name="Genome Biol. Evol.">
        <title>The Spruce Budworm Genome: Reconstructing the Evolutionary History of Antifreeze Proteins.</title>
        <authorList>
            <person name="Beliveau C."/>
            <person name="Gagne P."/>
            <person name="Picq S."/>
            <person name="Vernygora O."/>
            <person name="Keeling C.I."/>
            <person name="Pinkney K."/>
            <person name="Doucet D."/>
            <person name="Wen F."/>
            <person name="Johnston J.S."/>
            <person name="Maaroufi H."/>
            <person name="Boyle B."/>
            <person name="Laroche J."/>
            <person name="Dewar K."/>
            <person name="Juretic N."/>
            <person name="Blackburn G."/>
            <person name="Nisole A."/>
            <person name="Brunet B."/>
            <person name="Brandao M."/>
            <person name="Lumley L."/>
            <person name="Duan J."/>
            <person name="Quan G."/>
            <person name="Lucarotti C.J."/>
            <person name="Roe A.D."/>
            <person name="Sperling F.A.H."/>
            <person name="Levesque R.C."/>
            <person name="Cusson M."/>
        </authorList>
    </citation>
    <scope>NUCLEOTIDE SEQUENCE [LARGE SCALE GENOMIC DNA]</scope>
    <source>
        <strain evidence="1">Glfc:IPQL:Cfum</strain>
    </source>
</reference>
<dbReference type="Proteomes" id="UP001064048">
    <property type="component" value="Chromosome 21"/>
</dbReference>
<feature type="non-terminal residue" evidence="1">
    <location>
        <position position="190"/>
    </location>
</feature>
<accession>A0ACC0KCX4</accession>